<evidence type="ECO:0000313" key="1">
    <source>
        <dbReference type="EMBL" id="JAT92687.1"/>
    </source>
</evidence>
<dbReference type="Pfam" id="PF02098">
    <property type="entry name" value="His_binding"/>
    <property type="match status" value="1"/>
</dbReference>
<dbReference type="GO" id="GO:0030682">
    <property type="term" value="P:symbiont-mediated perturbation of host defenses"/>
    <property type="evidence" value="ECO:0007669"/>
    <property type="project" value="InterPro"/>
</dbReference>
<dbReference type="Gene3D" id="2.40.128.20">
    <property type="match status" value="1"/>
</dbReference>
<sequence length="171" mass="19743">NATKILSPPHNYWLLSRSHGANTSFTTNMSCVQLGYIEVDPTSGLVILSATNDTGEWDQKMYNVSVDQVDYTVLQYKPEDTDLISTVKYRLLHLAQNYCYIVEKIEENRTTTLTSSGNKKCELWVVKQNEPDRYGTTITSDARHKCRRKYKDLCSPSKKVYKKKLCERRFA</sequence>
<dbReference type="EMBL" id="GFAC01006501">
    <property type="protein sequence ID" value="JAT92687.1"/>
    <property type="molecule type" value="mRNA"/>
</dbReference>
<accession>A0A1E1X0B4</accession>
<protein>
    <submittedName>
        <fullName evidence="1">Uncharacterized protein</fullName>
    </submittedName>
</protein>
<proteinExistence type="evidence at transcript level"/>
<dbReference type="GO" id="GO:0043176">
    <property type="term" value="F:amine binding"/>
    <property type="evidence" value="ECO:0007669"/>
    <property type="project" value="InterPro"/>
</dbReference>
<name>A0A1E1X0B4_9ACAR</name>
<organism evidence="1">
    <name type="scientific">Amblyomma aureolatum</name>
    <dbReference type="NCBI Taxonomy" id="187763"/>
    <lineage>
        <taxon>Eukaryota</taxon>
        <taxon>Metazoa</taxon>
        <taxon>Ecdysozoa</taxon>
        <taxon>Arthropoda</taxon>
        <taxon>Chelicerata</taxon>
        <taxon>Arachnida</taxon>
        <taxon>Acari</taxon>
        <taxon>Parasitiformes</taxon>
        <taxon>Ixodida</taxon>
        <taxon>Ixodoidea</taxon>
        <taxon>Ixodidae</taxon>
        <taxon>Amblyomminae</taxon>
        <taxon>Amblyomma</taxon>
    </lineage>
</organism>
<dbReference type="InterPro" id="IPR012674">
    <property type="entry name" value="Calycin"/>
</dbReference>
<dbReference type="InterPro" id="IPR002970">
    <property type="entry name" value="Tick_his-bd"/>
</dbReference>
<feature type="non-terminal residue" evidence="1">
    <location>
        <position position="1"/>
    </location>
</feature>
<dbReference type="AlphaFoldDB" id="A0A1E1X0B4"/>
<dbReference type="SUPFAM" id="SSF50814">
    <property type="entry name" value="Lipocalins"/>
    <property type="match status" value="1"/>
</dbReference>
<reference evidence="1" key="1">
    <citation type="journal article" date="2017" name="Front. Cell. Infect. Microbiol.">
        <title>The Distinct Transcriptional Response of the Midgut of Amblyomma sculptum and Amblyomma aureolatum Ticks to Rickettsia rickettsii Correlates to Their Differences in Susceptibility to Infection.</title>
        <authorList>
            <person name="Martins L.A."/>
            <person name="Galletti M.F.B.M."/>
            <person name="Ribeiro J.M."/>
            <person name="Fujita A."/>
            <person name="Costa F.B."/>
            <person name="Labruna M.B."/>
            <person name="Daffre S."/>
            <person name="Fogaca A.C."/>
        </authorList>
    </citation>
    <scope>NUCLEOTIDE SEQUENCE</scope>
</reference>